<dbReference type="FunFam" id="1.10.10.60:FF:000141">
    <property type="entry name" value="TetR family transcriptional regulator"/>
    <property type="match status" value="1"/>
</dbReference>
<feature type="domain" description="HTH tetR-type" evidence="6">
    <location>
        <begin position="12"/>
        <end position="72"/>
    </location>
</feature>
<evidence type="ECO:0000256" key="4">
    <source>
        <dbReference type="PROSITE-ProRule" id="PRU00335"/>
    </source>
</evidence>
<dbReference type="PANTHER" id="PTHR30055:SF146">
    <property type="entry name" value="HTH-TYPE TRANSCRIPTIONAL DUAL REGULATOR CECR"/>
    <property type="match status" value="1"/>
</dbReference>
<dbReference type="Gene3D" id="1.10.357.10">
    <property type="entry name" value="Tetracycline Repressor, domain 2"/>
    <property type="match status" value="1"/>
</dbReference>
<dbReference type="GO" id="GO:0000976">
    <property type="term" value="F:transcription cis-regulatory region binding"/>
    <property type="evidence" value="ECO:0007669"/>
    <property type="project" value="TreeGrafter"/>
</dbReference>
<dbReference type="InterPro" id="IPR001647">
    <property type="entry name" value="HTH_TetR"/>
</dbReference>
<dbReference type="EMBL" id="CP017147">
    <property type="protein sequence ID" value="AOO80349.1"/>
    <property type="molecule type" value="Genomic_DNA"/>
</dbReference>
<feature type="DNA-binding region" description="H-T-H motif" evidence="4">
    <location>
        <begin position="35"/>
        <end position="54"/>
    </location>
</feature>
<evidence type="ECO:0000256" key="3">
    <source>
        <dbReference type="ARBA" id="ARBA00023163"/>
    </source>
</evidence>
<evidence type="ECO:0000259" key="6">
    <source>
        <dbReference type="PROSITE" id="PS50977"/>
    </source>
</evidence>
<dbReference type="GO" id="GO:0003700">
    <property type="term" value="F:DNA-binding transcription factor activity"/>
    <property type="evidence" value="ECO:0007669"/>
    <property type="project" value="TreeGrafter"/>
</dbReference>
<dbReference type="Pfam" id="PF14246">
    <property type="entry name" value="TetR_C_7"/>
    <property type="match status" value="1"/>
</dbReference>
<feature type="region of interest" description="Disordered" evidence="5">
    <location>
        <begin position="207"/>
        <end position="231"/>
    </location>
</feature>
<keyword evidence="3" id="KW-0804">Transcription</keyword>
<gene>
    <name evidence="7" type="ORF">BHK69_07615</name>
</gene>
<evidence type="ECO:0000256" key="1">
    <source>
        <dbReference type="ARBA" id="ARBA00023015"/>
    </source>
</evidence>
<organism evidence="7 8">
    <name type="scientific">Bosea vaviloviae</name>
    <dbReference type="NCBI Taxonomy" id="1526658"/>
    <lineage>
        <taxon>Bacteria</taxon>
        <taxon>Pseudomonadati</taxon>
        <taxon>Pseudomonadota</taxon>
        <taxon>Alphaproteobacteria</taxon>
        <taxon>Hyphomicrobiales</taxon>
        <taxon>Boseaceae</taxon>
        <taxon>Bosea</taxon>
    </lineage>
</organism>
<reference evidence="7 8" key="1">
    <citation type="journal article" date="2015" name="Antonie Van Leeuwenhoek">
        <title>Bosea vaviloviae sp. nov., a new species of slow-growing rhizobia isolated from nodules of the relict species Vavilovia formosa (Stev.) Fed.</title>
        <authorList>
            <person name="Safronova V.I."/>
            <person name="Kuznetsova I.G."/>
            <person name="Sazanova A.L."/>
            <person name="Kimeklis A.K."/>
            <person name="Belimov A.A."/>
            <person name="Andronov E.E."/>
            <person name="Pinaev A.G."/>
            <person name="Chizhevskaya E.P."/>
            <person name="Pukhaev A.R."/>
            <person name="Popov K.P."/>
            <person name="Willems A."/>
            <person name="Tikhonovich I.A."/>
        </authorList>
    </citation>
    <scope>NUCLEOTIDE SEQUENCE [LARGE SCALE GENOMIC DNA]</scope>
    <source>
        <strain evidence="7 8">Vaf18</strain>
    </source>
</reference>
<dbReference type="AlphaFoldDB" id="A0A1D7TYZ9"/>
<dbReference type="InterPro" id="IPR050109">
    <property type="entry name" value="HTH-type_TetR-like_transc_reg"/>
</dbReference>
<dbReference type="PANTHER" id="PTHR30055">
    <property type="entry name" value="HTH-TYPE TRANSCRIPTIONAL REGULATOR RUTR"/>
    <property type="match status" value="1"/>
</dbReference>
<evidence type="ECO:0000313" key="8">
    <source>
        <dbReference type="Proteomes" id="UP000094969"/>
    </source>
</evidence>
<dbReference type="InterPro" id="IPR023772">
    <property type="entry name" value="DNA-bd_HTH_TetR-type_CS"/>
</dbReference>
<keyword evidence="1" id="KW-0805">Transcription regulation</keyword>
<dbReference type="KEGG" id="bvv:BHK69_07615"/>
<dbReference type="InterPro" id="IPR009057">
    <property type="entry name" value="Homeodomain-like_sf"/>
</dbReference>
<keyword evidence="8" id="KW-1185">Reference proteome</keyword>
<dbReference type="PROSITE" id="PS50977">
    <property type="entry name" value="HTH_TETR_2"/>
    <property type="match status" value="1"/>
</dbReference>
<keyword evidence="2 4" id="KW-0238">DNA-binding</keyword>
<protein>
    <recommendedName>
        <fullName evidence="6">HTH tetR-type domain-containing protein</fullName>
    </recommendedName>
</protein>
<dbReference type="SUPFAM" id="SSF46689">
    <property type="entry name" value="Homeodomain-like"/>
    <property type="match status" value="1"/>
</dbReference>
<dbReference type="InterPro" id="IPR039536">
    <property type="entry name" value="TetR_C_Proteobacteria"/>
</dbReference>
<name>A0A1D7TYZ9_9HYPH</name>
<dbReference type="PROSITE" id="PS01081">
    <property type="entry name" value="HTH_TETR_1"/>
    <property type="match status" value="1"/>
</dbReference>
<dbReference type="Pfam" id="PF00440">
    <property type="entry name" value="TetR_N"/>
    <property type="match status" value="1"/>
</dbReference>
<proteinExistence type="predicted"/>
<accession>A0A1D7TYZ9</accession>
<evidence type="ECO:0000256" key="2">
    <source>
        <dbReference type="ARBA" id="ARBA00023125"/>
    </source>
</evidence>
<dbReference type="Gene3D" id="1.10.10.60">
    <property type="entry name" value="Homeodomain-like"/>
    <property type="match status" value="1"/>
</dbReference>
<sequence length="231" mass="25914">MKNVEMRPDRRSRKVEQILVAACDLFLEYGFDAVTMDMVTRVSGVSKATLYVHFANKEALFEAVVTDEAKRITDTIWLSDVEVDDVPTALNRVARNFIDIFTASRCVRLWRAAIGAVPRFPGIGRVVFEAGPLVVTERLARFFTLADEKALLDVPNPSLAARQFLSIIRGDLDVRGMLSLELPPKAEIEEQIEEGIALFLARYERRDGASRRSQQSRAGGDRQFVGARPQD</sequence>
<dbReference type="PRINTS" id="PR00455">
    <property type="entry name" value="HTHTETR"/>
</dbReference>
<dbReference type="STRING" id="1526658.BHK69_07615"/>
<evidence type="ECO:0000313" key="7">
    <source>
        <dbReference type="EMBL" id="AOO80349.1"/>
    </source>
</evidence>
<evidence type="ECO:0000256" key="5">
    <source>
        <dbReference type="SAM" id="MobiDB-lite"/>
    </source>
</evidence>
<dbReference type="Proteomes" id="UP000094969">
    <property type="component" value="Chromosome"/>
</dbReference>